<dbReference type="RefSeq" id="WP_008688038.1">
    <property type="nucleotide sequence ID" value="NZ_AP024510.1"/>
</dbReference>
<dbReference type="InterPro" id="IPR010194">
    <property type="entry name" value="Anti-sigma_F"/>
</dbReference>
<dbReference type="GO" id="GO:0016989">
    <property type="term" value="F:sigma factor antagonist activity"/>
    <property type="evidence" value="ECO:0007669"/>
    <property type="project" value="InterPro"/>
</dbReference>
<accession>A0A4R3TBK6</accession>
<keyword evidence="9" id="KW-1185">Reference proteome</keyword>
<gene>
    <name evidence="8" type="ORF">EDD61_11350</name>
</gene>
<keyword evidence="3" id="KW-0547">Nucleotide-binding</keyword>
<organism evidence="8 9">
    <name type="scientific">Longicatena caecimuris</name>
    <dbReference type="NCBI Taxonomy" id="1796635"/>
    <lineage>
        <taxon>Bacteria</taxon>
        <taxon>Bacillati</taxon>
        <taxon>Bacillota</taxon>
        <taxon>Erysipelotrichia</taxon>
        <taxon>Erysipelotrichales</taxon>
        <taxon>Erysipelotrichaceae</taxon>
        <taxon>Longicatena</taxon>
    </lineage>
</organism>
<keyword evidence="5" id="KW-0067">ATP-binding</keyword>
<dbReference type="InterPro" id="IPR036890">
    <property type="entry name" value="HATPase_C_sf"/>
</dbReference>
<evidence type="ECO:0000256" key="2">
    <source>
        <dbReference type="ARBA" id="ARBA00022679"/>
    </source>
</evidence>
<evidence type="ECO:0000313" key="8">
    <source>
        <dbReference type="EMBL" id="TCU58426.1"/>
    </source>
</evidence>
<proteinExistence type="predicted"/>
<dbReference type="InterPro" id="IPR050267">
    <property type="entry name" value="Anti-sigma-factor_SerPK"/>
</dbReference>
<dbReference type="GO" id="GO:0030435">
    <property type="term" value="P:sporulation resulting in formation of a cellular spore"/>
    <property type="evidence" value="ECO:0007669"/>
    <property type="project" value="UniProtKB-KW"/>
</dbReference>
<keyword evidence="4" id="KW-0418">Kinase</keyword>
<dbReference type="EMBL" id="SMBP01000013">
    <property type="protein sequence ID" value="TCU58426.1"/>
    <property type="molecule type" value="Genomic_DNA"/>
</dbReference>
<evidence type="ECO:0000259" key="7">
    <source>
        <dbReference type="SMART" id="SM00387"/>
    </source>
</evidence>
<dbReference type="GO" id="GO:0005524">
    <property type="term" value="F:ATP binding"/>
    <property type="evidence" value="ECO:0007669"/>
    <property type="project" value="UniProtKB-KW"/>
</dbReference>
<dbReference type="Proteomes" id="UP000295773">
    <property type="component" value="Unassembled WGS sequence"/>
</dbReference>
<keyword evidence="2" id="KW-0808">Transferase</keyword>
<dbReference type="GeneID" id="73795816"/>
<evidence type="ECO:0000256" key="3">
    <source>
        <dbReference type="ARBA" id="ARBA00022741"/>
    </source>
</evidence>
<feature type="domain" description="Histidine kinase/HSP90-like ATPase" evidence="7">
    <location>
        <begin position="34"/>
        <end position="139"/>
    </location>
</feature>
<evidence type="ECO:0000313" key="9">
    <source>
        <dbReference type="Proteomes" id="UP000295773"/>
    </source>
</evidence>
<dbReference type="Gene3D" id="3.30.565.10">
    <property type="entry name" value="Histidine kinase-like ATPase, C-terminal domain"/>
    <property type="match status" value="1"/>
</dbReference>
<sequence>MNKMTLECLAHLENEAFIRTSAIAFLMPLNLSMEDCMEIKTMLAEAVVNAMIHGYEGNHEGIVRVHVSYDENQIEIIVADEGCGIDDISQAMQPLFTSKQHLERSGMGMTIMQTFADDFHITSEKGKGTVVTLRKRIQHECVSE</sequence>
<dbReference type="SMART" id="SM00387">
    <property type="entry name" value="HATPase_c"/>
    <property type="match status" value="1"/>
</dbReference>
<protein>
    <submittedName>
        <fullName evidence="8">Stage II sporulation protein AB (Anti-sigma F factor)</fullName>
    </submittedName>
</protein>
<dbReference type="InterPro" id="IPR003594">
    <property type="entry name" value="HATPase_dom"/>
</dbReference>
<dbReference type="Pfam" id="PF13581">
    <property type="entry name" value="HATPase_c_2"/>
    <property type="match status" value="1"/>
</dbReference>
<dbReference type="SUPFAM" id="SSF55874">
    <property type="entry name" value="ATPase domain of HSP90 chaperone/DNA topoisomerase II/histidine kinase"/>
    <property type="match status" value="1"/>
</dbReference>
<keyword evidence="1" id="KW-0723">Serine/threonine-protein kinase</keyword>
<dbReference type="GO" id="GO:0042174">
    <property type="term" value="P:negative regulation of sporulation resulting in formation of a cellular spore"/>
    <property type="evidence" value="ECO:0007669"/>
    <property type="project" value="InterPro"/>
</dbReference>
<evidence type="ECO:0000256" key="4">
    <source>
        <dbReference type="ARBA" id="ARBA00022777"/>
    </source>
</evidence>
<dbReference type="PANTHER" id="PTHR35526">
    <property type="entry name" value="ANTI-SIGMA-F FACTOR RSBW-RELATED"/>
    <property type="match status" value="1"/>
</dbReference>
<evidence type="ECO:0000256" key="1">
    <source>
        <dbReference type="ARBA" id="ARBA00022527"/>
    </source>
</evidence>
<dbReference type="GO" id="GO:0004674">
    <property type="term" value="F:protein serine/threonine kinase activity"/>
    <property type="evidence" value="ECO:0007669"/>
    <property type="project" value="UniProtKB-KW"/>
</dbReference>
<comment type="caution">
    <text evidence="8">The sequence shown here is derived from an EMBL/GenBank/DDBJ whole genome shotgun (WGS) entry which is preliminary data.</text>
</comment>
<reference evidence="8 9" key="1">
    <citation type="submission" date="2019-03" db="EMBL/GenBank/DDBJ databases">
        <title>Genomic Encyclopedia of Type Strains, Phase IV (KMG-IV): sequencing the most valuable type-strain genomes for metagenomic binning, comparative biology and taxonomic classification.</title>
        <authorList>
            <person name="Goeker M."/>
        </authorList>
    </citation>
    <scope>NUCLEOTIDE SEQUENCE [LARGE SCALE GENOMIC DNA]</scope>
    <source>
        <strain evidence="8 9">DSM 29481</strain>
    </source>
</reference>
<evidence type="ECO:0000256" key="5">
    <source>
        <dbReference type="ARBA" id="ARBA00022840"/>
    </source>
</evidence>
<keyword evidence="6" id="KW-0749">Sporulation</keyword>
<name>A0A4R3TBK6_9FIRM</name>
<dbReference type="NCBIfam" id="TIGR01925">
    <property type="entry name" value="spIIAB"/>
    <property type="match status" value="1"/>
</dbReference>
<evidence type="ECO:0000256" key="6">
    <source>
        <dbReference type="ARBA" id="ARBA00022969"/>
    </source>
</evidence>
<dbReference type="PANTHER" id="PTHR35526:SF3">
    <property type="entry name" value="ANTI-SIGMA-F FACTOR RSBW"/>
    <property type="match status" value="1"/>
</dbReference>
<dbReference type="AlphaFoldDB" id="A0A4R3TBK6"/>